<keyword evidence="2" id="KW-1185">Reference proteome</keyword>
<dbReference type="Proteomes" id="UP001279642">
    <property type="component" value="Unassembled WGS sequence"/>
</dbReference>
<evidence type="ECO:0000313" key="1">
    <source>
        <dbReference type="EMBL" id="MDY0885380.1"/>
    </source>
</evidence>
<sequence>MSQTITASELGTPHKRNQATIDAELSADLTKRAMKWRKSPSLVTAAELVENSLVDGREIEGVAAAQYLLLADVPATEAIRQQARALLGRAEREGSADRPSLTPWQAIRRWRANLRMHPRNALGWVELSLAQTIEGQADQARKSMLVAMQLAPLNRHVLRSAARLFLHLGDPQHAYDIIAQSPATKTDPWLIAAEIAISDLAGKKIRCYKQAMAILEGAQLRPRQITELAGAAATAEMVSGNRKKARKFFSQSMDDPTGNSLAQAEWAAGVLTTDLVPPTRFETVKESHEANAFHLYRIRNFHDVIPACELWAAEDPFSIRPYEFGAATAAYIDEFQSSLEFANRGLNVRPDTPALLNTVAFSAANLGDLEAAKSSLDKIKQADPISEHIALANRGLISFRESHYAEAVAYYLMAIEGFKKLQAPNLIASAWAYLAREASNSQIPNRADIINKAVDIVANSNDLRLKEIVSAAKMRLLASQFGGAEGPRVEKT</sequence>
<name>A0ABU5EIX7_9PROT</name>
<comment type="caution">
    <text evidence="1">The sequence shown here is derived from an EMBL/GenBank/DDBJ whole genome shotgun (WGS) entry which is preliminary data.</text>
</comment>
<organism evidence="1 2">
    <name type="scientific">Dongia soli</name>
    <dbReference type="NCBI Taxonomy" id="600628"/>
    <lineage>
        <taxon>Bacteria</taxon>
        <taxon>Pseudomonadati</taxon>
        <taxon>Pseudomonadota</taxon>
        <taxon>Alphaproteobacteria</taxon>
        <taxon>Rhodospirillales</taxon>
        <taxon>Dongiaceae</taxon>
        <taxon>Dongia</taxon>
    </lineage>
</organism>
<evidence type="ECO:0008006" key="3">
    <source>
        <dbReference type="Google" id="ProtNLM"/>
    </source>
</evidence>
<protein>
    <recommendedName>
        <fullName evidence="3">Tetratricopeptide repeat protein</fullName>
    </recommendedName>
</protein>
<dbReference type="SUPFAM" id="SSF48452">
    <property type="entry name" value="TPR-like"/>
    <property type="match status" value="2"/>
</dbReference>
<dbReference type="RefSeq" id="WP_320510452.1">
    <property type="nucleotide sequence ID" value="NZ_JAXCLW010000009.1"/>
</dbReference>
<proteinExistence type="predicted"/>
<reference evidence="1 2" key="1">
    <citation type="journal article" date="2016" name="Antonie Van Leeuwenhoek">
        <title>Dongia soli sp. nov., isolated from soil from Dokdo, Korea.</title>
        <authorList>
            <person name="Kim D.U."/>
            <person name="Lee H."/>
            <person name="Kim H."/>
            <person name="Kim S.G."/>
            <person name="Ka J.O."/>
        </authorList>
    </citation>
    <scope>NUCLEOTIDE SEQUENCE [LARGE SCALE GENOMIC DNA]</scope>
    <source>
        <strain evidence="1 2">D78</strain>
    </source>
</reference>
<accession>A0ABU5EIX7</accession>
<dbReference type="InterPro" id="IPR011990">
    <property type="entry name" value="TPR-like_helical_dom_sf"/>
</dbReference>
<gene>
    <name evidence="1" type="ORF">SMD27_21235</name>
</gene>
<dbReference type="Gene3D" id="1.25.40.10">
    <property type="entry name" value="Tetratricopeptide repeat domain"/>
    <property type="match status" value="2"/>
</dbReference>
<dbReference type="EMBL" id="JAXCLW010000009">
    <property type="protein sequence ID" value="MDY0885380.1"/>
    <property type="molecule type" value="Genomic_DNA"/>
</dbReference>
<evidence type="ECO:0000313" key="2">
    <source>
        <dbReference type="Proteomes" id="UP001279642"/>
    </source>
</evidence>